<proteinExistence type="predicted"/>
<feature type="transmembrane region" description="Helical" evidence="16">
    <location>
        <begin position="109"/>
        <end position="138"/>
    </location>
</feature>
<dbReference type="SUPFAM" id="SSF81321">
    <property type="entry name" value="Family A G protein-coupled receptor-like"/>
    <property type="match status" value="1"/>
</dbReference>
<keyword evidence="5 16" id="KW-0812">Transmembrane</keyword>
<keyword evidence="9 16" id="KW-0472">Membrane</keyword>
<keyword evidence="11" id="KW-0675">Receptor</keyword>
<dbReference type="PRINTS" id="PR00237">
    <property type="entry name" value="GPCRRHODOPSN"/>
</dbReference>
<feature type="transmembrane region" description="Helical" evidence="16">
    <location>
        <begin position="28"/>
        <end position="48"/>
    </location>
</feature>
<reference evidence="18" key="2">
    <citation type="submission" date="2021-01" db="UniProtKB">
        <authorList>
            <consortium name="EnsemblMetazoa"/>
        </authorList>
    </citation>
    <scope>IDENTIFICATION</scope>
</reference>
<evidence type="ECO:0000256" key="16">
    <source>
        <dbReference type="SAM" id="Phobius"/>
    </source>
</evidence>
<evidence type="ECO:0000256" key="7">
    <source>
        <dbReference type="ARBA" id="ARBA00023040"/>
    </source>
</evidence>
<dbReference type="Gene3D" id="1.20.1070.10">
    <property type="entry name" value="Rhodopsin 7-helix transmembrane proteins"/>
    <property type="match status" value="2"/>
</dbReference>
<evidence type="ECO:0000256" key="3">
    <source>
        <dbReference type="ARBA" id="ARBA00022473"/>
    </source>
</evidence>
<dbReference type="PANTHER" id="PTHR22752">
    <property type="entry name" value="G PROTEIN-COUPLED RECEPTOR"/>
    <property type="match status" value="1"/>
</dbReference>
<accession>A0A7M7PCD7</accession>
<evidence type="ECO:0000256" key="14">
    <source>
        <dbReference type="ARBA" id="ARBA00023273"/>
    </source>
</evidence>
<evidence type="ECO:0000256" key="9">
    <source>
        <dbReference type="ARBA" id="ARBA00023136"/>
    </source>
</evidence>
<dbReference type="RefSeq" id="XP_030849112.1">
    <property type="nucleotide sequence ID" value="XM_030993252.1"/>
</dbReference>
<dbReference type="InterPro" id="IPR017452">
    <property type="entry name" value="GPCR_Rhodpsn_7TM"/>
</dbReference>
<evidence type="ECO:0000256" key="11">
    <source>
        <dbReference type="ARBA" id="ARBA00023170"/>
    </source>
</evidence>
<evidence type="ECO:0000256" key="15">
    <source>
        <dbReference type="SAM" id="MobiDB-lite"/>
    </source>
</evidence>
<keyword evidence="8" id="KW-0969">Cilium</keyword>
<organism evidence="18 19">
    <name type="scientific">Strongylocentrotus purpuratus</name>
    <name type="common">Purple sea urchin</name>
    <dbReference type="NCBI Taxonomy" id="7668"/>
    <lineage>
        <taxon>Eukaryota</taxon>
        <taxon>Metazoa</taxon>
        <taxon>Echinodermata</taxon>
        <taxon>Eleutherozoa</taxon>
        <taxon>Echinozoa</taxon>
        <taxon>Echinoidea</taxon>
        <taxon>Euechinoidea</taxon>
        <taxon>Echinacea</taxon>
        <taxon>Camarodonta</taxon>
        <taxon>Echinidea</taxon>
        <taxon>Strongylocentrotidae</taxon>
        <taxon>Strongylocentrotus</taxon>
    </lineage>
</organism>
<dbReference type="PANTHER" id="PTHR22752:SF10">
    <property type="entry name" value="G-PROTEIN COUPLED RECEPTOR 161"/>
    <property type="match status" value="1"/>
</dbReference>
<name>A0A7M7PCD7_STRPU</name>
<feature type="transmembrane region" description="Helical" evidence="16">
    <location>
        <begin position="158"/>
        <end position="184"/>
    </location>
</feature>
<dbReference type="FunFam" id="1.20.1070.10:FF:000540">
    <property type="entry name" value="Uncharacterized protein"/>
    <property type="match status" value="1"/>
</dbReference>
<reference evidence="19" key="1">
    <citation type="submission" date="2015-02" db="EMBL/GenBank/DDBJ databases">
        <title>Genome sequencing for Strongylocentrotus purpuratus.</title>
        <authorList>
            <person name="Murali S."/>
            <person name="Liu Y."/>
            <person name="Vee V."/>
            <person name="English A."/>
            <person name="Wang M."/>
            <person name="Skinner E."/>
            <person name="Han Y."/>
            <person name="Muzny D.M."/>
            <person name="Worley K.C."/>
            <person name="Gibbs R.A."/>
        </authorList>
    </citation>
    <scope>NUCLEOTIDE SEQUENCE</scope>
</reference>
<feature type="compositionally biased region" description="Basic and acidic residues" evidence="15">
    <location>
        <begin position="200"/>
        <end position="212"/>
    </location>
</feature>
<dbReference type="OrthoDB" id="2101615at2759"/>
<evidence type="ECO:0000313" key="19">
    <source>
        <dbReference type="Proteomes" id="UP000007110"/>
    </source>
</evidence>
<feature type="domain" description="G-protein coupled receptors family 1 profile" evidence="17">
    <location>
        <begin position="7"/>
        <end position="385"/>
    </location>
</feature>
<dbReference type="GO" id="GO:0032870">
    <property type="term" value="P:cellular response to hormone stimulus"/>
    <property type="evidence" value="ECO:0000318"/>
    <property type="project" value="GO_Central"/>
</dbReference>
<dbReference type="GO" id="GO:0005886">
    <property type="term" value="C:plasma membrane"/>
    <property type="evidence" value="ECO:0000318"/>
    <property type="project" value="GO_Central"/>
</dbReference>
<keyword evidence="7" id="KW-0297">G-protein coupled receptor</keyword>
<dbReference type="CDD" id="cd00637">
    <property type="entry name" value="7tm_classA_rhodopsin-like"/>
    <property type="match status" value="1"/>
</dbReference>
<evidence type="ECO:0000256" key="6">
    <source>
        <dbReference type="ARBA" id="ARBA00022989"/>
    </source>
</evidence>
<keyword evidence="13" id="KW-0807">Transducer</keyword>
<protein>
    <recommendedName>
        <fullName evidence="17">G-protein coupled receptors family 1 profile domain-containing protein</fullName>
    </recommendedName>
</protein>
<feature type="transmembrane region" description="Helical" evidence="16">
    <location>
        <begin position="334"/>
        <end position="354"/>
    </location>
</feature>
<feature type="transmembrane region" description="Helical" evidence="16">
    <location>
        <begin position="68"/>
        <end position="88"/>
    </location>
</feature>
<dbReference type="GO" id="GO:0060170">
    <property type="term" value="C:ciliary membrane"/>
    <property type="evidence" value="ECO:0007669"/>
    <property type="project" value="UniProtKB-SubCell"/>
</dbReference>
<evidence type="ECO:0000256" key="1">
    <source>
        <dbReference type="ARBA" id="ARBA00004309"/>
    </source>
</evidence>
<feature type="region of interest" description="Disordered" evidence="15">
    <location>
        <begin position="257"/>
        <end position="318"/>
    </location>
</feature>
<keyword evidence="4" id="KW-1003">Cell membrane</keyword>
<keyword evidence="3" id="KW-0217">Developmental protein</keyword>
<keyword evidence="6 16" id="KW-1133">Transmembrane helix</keyword>
<dbReference type="Proteomes" id="UP000007110">
    <property type="component" value="Unassembled WGS sequence"/>
</dbReference>
<dbReference type="PROSITE" id="PS50262">
    <property type="entry name" value="G_PROTEIN_RECEP_F1_2"/>
    <property type="match status" value="1"/>
</dbReference>
<dbReference type="FunFam" id="1.20.1070.10:FF:000857">
    <property type="entry name" value="Uncharacterized protein"/>
    <property type="match status" value="1"/>
</dbReference>
<evidence type="ECO:0000256" key="4">
    <source>
        <dbReference type="ARBA" id="ARBA00022475"/>
    </source>
</evidence>
<evidence type="ECO:0000256" key="5">
    <source>
        <dbReference type="ARBA" id="ARBA00022692"/>
    </source>
</evidence>
<keyword evidence="10" id="KW-1015">Disulfide bond</keyword>
<comment type="subcellular location">
    <subcellularLocation>
        <location evidence="2">Cell membrane</location>
        <topology evidence="2">Multi-pass membrane protein</topology>
    </subcellularLocation>
    <subcellularLocation>
        <location evidence="1">Cell projection</location>
        <location evidence="1">Cilium membrane</location>
    </subcellularLocation>
</comment>
<evidence type="ECO:0000256" key="10">
    <source>
        <dbReference type="ARBA" id="ARBA00023157"/>
    </source>
</evidence>
<dbReference type="KEGG" id="spu:115918883"/>
<evidence type="ECO:0000256" key="12">
    <source>
        <dbReference type="ARBA" id="ARBA00023180"/>
    </source>
</evidence>
<dbReference type="EnsemblMetazoa" id="XM_030993252">
    <property type="protein sequence ID" value="XP_030849112"/>
    <property type="gene ID" value="LOC115918883"/>
</dbReference>
<feature type="region of interest" description="Disordered" evidence="15">
    <location>
        <begin position="195"/>
        <end position="237"/>
    </location>
</feature>
<evidence type="ECO:0000256" key="8">
    <source>
        <dbReference type="ARBA" id="ARBA00023069"/>
    </source>
</evidence>
<dbReference type="GO" id="GO:0004930">
    <property type="term" value="F:G protein-coupled receptor activity"/>
    <property type="evidence" value="ECO:0000318"/>
    <property type="project" value="GO_Central"/>
</dbReference>
<dbReference type="GeneID" id="115918883"/>
<evidence type="ECO:0000256" key="13">
    <source>
        <dbReference type="ARBA" id="ARBA00023224"/>
    </source>
</evidence>
<dbReference type="Pfam" id="PF00001">
    <property type="entry name" value="7tm_1"/>
    <property type="match status" value="1"/>
</dbReference>
<evidence type="ECO:0000313" key="18">
    <source>
        <dbReference type="EnsemblMetazoa" id="XP_030849112"/>
    </source>
</evidence>
<dbReference type="InterPro" id="IPR000276">
    <property type="entry name" value="GPCR_Rhodpsn"/>
</dbReference>
<evidence type="ECO:0000259" key="17">
    <source>
        <dbReference type="PROSITE" id="PS50262"/>
    </source>
</evidence>
<keyword evidence="12" id="KW-0325">Glycoprotein</keyword>
<keyword evidence="14" id="KW-0966">Cell projection</keyword>
<keyword evidence="19" id="KW-1185">Reference proteome</keyword>
<dbReference type="InParanoid" id="A0A7M7PCD7"/>
<sequence>MNSAFAANVTAIFIILRVRILRRTPHNLLILTLSLGDLGVVFTSMPFSVVSSLDGGEFLRTHHGVCTFNGFCVLLFSLVNFLTIVAIAMDRVFIVTSAKVLQTHGRLRVGIMIVFLWSLSVAVALLPVTEIVSTMIYVHYTRHCTYKDDEEEDERFRIAMRVIIIGFVLPALTVCYSIIAYFLWKQKQKLRALQQAGRTQRGEMKKTKRTDGVKMASSTTTTTDASGQSVSDPSMADSASVVTIRTNTTYINQDKVVPEASWSSTSPSDQKGESGTDVASDGNRCRSGIQEERVQAPSTTDSAPMADESGRNKAVDTASTVKREKKNFEVQKRVALIGFLLVLSQVICWGPFFLVRAMSANVPESVGVFTMWSAYCVNVINPLIYAFMNRRARKELVTFKDTIRKKMQCTGIPDEI</sequence>
<feature type="transmembrane region" description="Helical" evidence="16">
    <location>
        <begin position="366"/>
        <end position="387"/>
    </location>
</feature>
<evidence type="ECO:0000256" key="2">
    <source>
        <dbReference type="ARBA" id="ARBA00004651"/>
    </source>
</evidence>
<dbReference type="AlphaFoldDB" id="A0A7M7PCD7"/>
<dbReference type="GO" id="GO:0007186">
    <property type="term" value="P:G protein-coupled receptor signaling pathway"/>
    <property type="evidence" value="ECO:0000318"/>
    <property type="project" value="GO_Central"/>
</dbReference>